<name>A0A2V1HVF9_9MICO</name>
<dbReference type="Proteomes" id="UP000244893">
    <property type="component" value="Unassembled WGS sequence"/>
</dbReference>
<protein>
    <recommendedName>
        <fullName evidence="6">Cell wall protein</fullName>
    </recommendedName>
</protein>
<evidence type="ECO:0000313" key="5">
    <source>
        <dbReference type="Proteomes" id="UP000244893"/>
    </source>
</evidence>
<evidence type="ECO:0000256" key="1">
    <source>
        <dbReference type="SAM" id="MobiDB-lite"/>
    </source>
</evidence>
<accession>A0A2V1HVF9</accession>
<keyword evidence="2" id="KW-0812">Transmembrane</keyword>
<organism evidence="4 5">
    <name type="scientific">Amnibacterium flavum</name>
    <dbReference type="NCBI Taxonomy" id="2173173"/>
    <lineage>
        <taxon>Bacteria</taxon>
        <taxon>Bacillati</taxon>
        <taxon>Actinomycetota</taxon>
        <taxon>Actinomycetes</taxon>
        <taxon>Micrococcales</taxon>
        <taxon>Microbacteriaceae</taxon>
        <taxon>Amnibacterium</taxon>
    </lineage>
</organism>
<dbReference type="EMBL" id="QEOP01000002">
    <property type="protein sequence ID" value="PVZ94124.1"/>
    <property type="molecule type" value="Genomic_DNA"/>
</dbReference>
<dbReference type="RefSeq" id="WP_116756638.1">
    <property type="nucleotide sequence ID" value="NZ_JBHUEX010000001.1"/>
</dbReference>
<keyword evidence="5" id="KW-1185">Reference proteome</keyword>
<dbReference type="AlphaFoldDB" id="A0A2V1HVF9"/>
<comment type="caution">
    <text evidence="4">The sequence shown here is derived from an EMBL/GenBank/DDBJ whole genome shotgun (WGS) entry which is preliminary data.</text>
</comment>
<evidence type="ECO:0000256" key="3">
    <source>
        <dbReference type="SAM" id="SignalP"/>
    </source>
</evidence>
<feature type="signal peptide" evidence="3">
    <location>
        <begin position="1"/>
        <end position="32"/>
    </location>
</feature>
<keyword evidence="3" id="KW-0732">Signal</keyword>
<feature type="transmembrane region" description="Helical" evidence="2">
    <location>
        <begin position="263"/>
        <end position="283"/>
    </location>
</feature>
<evidence type="ECO:0000256" key="2">
    <source>
        <dbReference type="SAM" id="Phobius"/>
    </source>
</evidence>
<feature type="region of interest" description="Disordered" evidence="1">
    <location>
        <begin position="175"/>
        <end position="218"/>
    </location>
</feature>
<evidence type="ECO:0008006" key="6">
    <source>
        <dbReference type="Google" id="ProtNLM"/>
    </source>
</evidence>
<dbReference type="OrthoDB" id="5116797at2"/>
<feature type="compositionally biased region" description="Gly residues" evidence="1">
    <location>
        <begin position="181"/>
        <end position="200"/>
    </location>
</feature>
<proteinExistence type="predicted"/>
<reference evidence="4 5" key="1">
    <citation type="submission" date="2018-05" db="EMBL/GenBank/DDBJ databases">
        <title>Amnibacterium sp. M8JJ-5, whole genome shotgun sequence.</title>
        <authorList>
            <person name="Tuo L."/>
        </authorList>
    </citation>
    <scope>NUCLEOTIDE SEQUENCE [LARGE SCALE GENOMIC DNA]</scope>
    <source>
        <strain evidence="4 5">M8JJ-5</strain>
    </source>
</reference>
<keyword evidence="2" id="KW-1133">Transmembrane helix</keyword>
<gene>
    <name evidence="4" type="ORF">DDQ50_10265</name>
</gene>
<sequence length="301" mass="29938">MSWREGQRIAVYSITTVCFALASLTAAAPADAASEPLLVSTDGSTWSPAISEGLFSGDLRVIPGGEYTRTFWVMSNVDGALDLTVDVCGVTASDPDFAASVSLASATATTPVGSPVALGSVTSADGCALILPAEALSDGVALPVDVTLRMAADSSSVTTADASIGFEIRVQLTESIDGPADGSGGSGLPGGPSGGSGAGSTNGSSSTGTGGARTPVAYSVTVPGGGLGEVETRAFPAETDPSTYSDFGDAGRGTFTEVALQPATIGGIAILIGILAAFMLLFVGHSARTRRHDPEDLDDTP</sequence>
<keyword evidence="2" id="KW-0472">Membrane</keyword>
<evidence type="ECO:0000313" key="4">
    <source>
        <dbReference type="EMBL" id="PVZ94124.1"/>
    </source>
</evidence>
<feature type="chain" id="PRO_5016172015" description="Cell wall protein" evidence="3">
    <location>
        <begin position="33"/>
        <end position="301"/>
    </location>
</feature>